<evidence type="ECO:0000256" key="2">
    <source>
        <dbReference type="ARBA" id="ARBA00022692"/>
    </source>
</evidence>
<dbReference type="Pfam" id="PF00083">
    <property type="entry name" value="Sugar_tr"/>
    <property type="match status" value="1"/>
</dbReference>
<dbReference type="Gene3D" id="1.20.1250.20">
    <property type="entry name" value="MFS general substrate transporter like domains"/>
    <property type="match status" value="2"/>
</dbReference>
<accession>A0A0U3PEE9</accession>
<feature type="transmembrane region" description="Helical" evidence="5">
    <location>
        <begin position="272"/>
        <end position="291"/>
    </location>
</feature>
<evidence type="ECO:0000256" key="5">
    <source>
        <dbReference type="SAM" id="Phobius"/>
    </source>
</evidence>
<evidence type="ECO:0000256" key="3">
    <source>
        <dbReference type="ARBA" id="ARBA00022989"/>
    </source>
</evidence>
<keyword evidence="3 5" id="KW-1133">Transmembrane helix</keyword>
<feature type="transmembrane region" description="Helical" evidence="5">
    <location>
        <begin position="297"/>
        <end position="318"/>
    </location>
</feature>
<evidence type="ECO:0000313" key="7">
    <source>
        <dbReference type="EMBL" id="ALV40600.1"/>
    </source>
</evidence>
<feature type="transmembrane region" description="Helical" evidence="5">
    <location>
        <begin position="28"/>
        <end position="52"/>
    </location>
</feature>
<dbReference type="SUPFAM" id="SSF103473">
    <property type="entry name" value="MFS general substrate transporter"/>
    <property type="match status" value="1"/>
</dbReference>
<feature type="transmembrane region" description="Helical" evidence="5">
    <location>
        <begin position="204"/>
        <end position="222"/>
    </location>
</feature>
<feature type="transmembrane region" description="Helical" evidence="5">
    <location>
        <begin position="179"/>
        <end position="197"/>
    </location>
</feature>
<keyword evidence="4 5" id="KW-0472">Membrane</keyword>
<dbReference type="GO" id="GO:0005886">
    <property type="term" value="C:plasma membrane"/>
    <property type="evidence" value="ECO:0007669"/>
    <property type="project" value="UniProtKB-SubCell"/>
</dbReference>
<evidence type="ECO:0000259" key="6">
    <source>
        <dbReference type="PROSITE" id="PS50850"/>
    </source>
</evidence>
<dbReference type="STRING" id="121292.AU252_04970"/>
<dbReference type="InterPro" id="IPR011701">
    <property type="entry name" value="MFS"/>
</dbReference>
<dbReference type="GO" id="GO:0046943">
    <property type="term" value="F:carboxylic acid transmembrane transporter activity"/>
    <property type="evidence" value="ECO:0007669"/>
    <property type="project" value="TreeGrafter"/>
</dbReference>
<evidence type="ECO:0000256" key="4">
    <source>
        <dbReference type="ARBA" id="ARBA00023136"/>
    </source>
</evidence>
<organism evidence="7">
    <name type="scientific">Pseudarthrobacter sulfonivorans</name>
    <dbReference type="NCBI Taxonomy" id="121292"/>
    <lineage>
        <taxon>Bacteria</taxon>
        <taxon>Bacillati</taxon>
        <taxon>Actinomycetota</taxon>
        <taxon>Actinomycetes</taxon>
        <taxon>Micrococcales</taxon>
        <taxon>Micrococcaceae</taxon>
        <taxon>Pseudarthrobacter</taxon>
    </lineage>
</organism>
<dbReference type="Pfam" id="PF07690">
    <property type="entry name" value="MFS_1"/>
    <property type="match status" value="1"/>
</dbReference>
<dbReference type="InterPro" id="IPR005828">
    <property type="entry name" value="MFS_sugar_transport-like"/>
</dbReference>
<reference evidence="7 8" key="1">
    <citation type="submission" date="2015-12" db="EMBL/GenBank/DDBJ databases">
        <authorList>
            <person name="Shamseldin A."/>
            <person name="Moawad H."/>
            <person name="Abd El-Rahim W.M."/>
            <person name="Sadowsky M.J."/>
        </authorList>
    </citation>
    <scope>NUCLEOTIDE SEQUENCE [LARGE SCALE GENOMIC DNA]</scope>
    <source>
        <strain evidence="7 8">Ar51</strain>
    </source>
</reference>
<feature type="transmembrane region" description="Helical" evidence="5">
    <location>
        <begin position="137"/>
        <end position="159"/>
    </location>
</feature>
<dbReference type="EMBL" id="CP013747">
    <property type="protein sequence ID" value="ALV40600.1"/>
    <property type="molecule type" value="Genomic_DNA"/>
</dbReference>
<feature type="transmembrane region" description="Helical" evidence="5">
    <location>
        <begin position="59"/>
        <end position="79"/>
    </location>
</feature>
<dbReference type="PANTHER" id="PTHR23508:SF10">
    <property type="entry name" value="CARBOXYLIC ACID TRANSPORTER PROTEIN HOMOLOG"/>
    <property type="match status" value="1"/>
</dbReference>
<dbReference type="PANTHER" id="PTHR23508">
    <property type="entry name" value="CARBOXYLIC ACID TRANSPORTER PROTEIN HOMOLOG"/>
    <property type="match status" value="1"/>
</dbReference>
<feature type="transmembrane region" description="Helical" evidence="5">
    <location>
        <begin position="228"/>
        <end position="252"/>
    </location>
</feature>
<name>A0A0U3PEE9_9MICC</name>
<protein>
    <recommendedName>
        <fullName evidence="6">Major facilitator superfamily (MFS) profile domain-containing protein</fullName>
    </recommendedName>
</protein>
<comment type="subcellular location">
    <subcellularLocation>
        <location evidence="1">Cell membrane</location>
        <topology evidence="1">Multi-pass membrane protein</topology>
    </subcellularLocation>
</comment>
<sequence>MACLFLGAVMPLVITLVAEFAPEKRKAAIVAITFTGFPLGTVITGFLASTIIPTLGWQWLLGTGTVLALILLPALVWGLPESTVFMIRRGGRTENVTKVLSAIIPGFDVNTVDLTGAPPTGGKKPVGGVRAVLSKKLVVVSLLIWLCYFICAAVVYMFLNYLPLIVKQLNIDAAGTGNVVSMFGLGGVVGALAIGFAMEKLGRYVSIGAAFTLAAGAAWILASVSLTLPLLLVLGFTIGVVLVGANSGMNALSTSVFPTEARATGVSWMHSFGKAGSIVSGLLGGVMLGAGWDVAQIFFALAIPLLAGAAAVGAVKAITTRRSRAGS</sequence>
<dbReference type="PROSITE" id="PS50850">
    <property type="entry name" value="MFS"/>
    <property type="match status" value="1"/>
</dbReference>
<dbReference type="KEGG" id="psul:AU252_04970"/>
<dbReference type="InterPro" id="IPR020846">
    <property type="entry name" value="MFS_dom"/>
</dbReference>
<proteinExistence type="predicted"/>
<dbReference type="Proteomes" id="UP000065151">
    <property type="component" value="Chromosome"/>
</dbReference>
<dbReference type="InterPro" id="IPR036259">
    <property type="entry name" value="MFS_trans_sf"/>
</dbReference>
<dbReference type="AlphaFoldDB" id="A0A0U3PEE9"/>
<keyword evidence="2 5" id="KW-0812">Transmembrane</keyword>
<evidence type="ECO:0000313" key="8">
    <source>
        <dbReference type="Proteomes" id="UP000065151"/>
    </source>
</evidence>
<evidence type="ECO:0000256" key="1">
    <source>
        <dbReference type="ARBA" id="ARBA00004651"/>
    </source>
</evidence>
<feature type="domain" description="Major facilitator superfamily (MFS) profile" evidence="6">
    <location>
        <begin position="1"/>
        <end position="320"/>
    </location>
</feature>
<gene>
    <name evidence="7" type="ORF">AU252_04970</name>
</gene>